<evidence type="ECO:0000256" key="11">
    <source>
        <dbReference type="SAM" id="MobiDB-lite"/>
    </source>
</evidence>
<keyword evidence="2 10" id="KW-0813">Transport</keyword>
<protein>
    <recommendedName>
        <fullName evidence="10">Coatomer subunit beta</fullName>
    </recommendedName>
    <alternativeName>
        <fullName evidence="10">Beta-coat protein</fullName>
    </alternativeName>
</protein>
<dbReference type="GO" id="GO:0006888">
    <property type="term" value="P:endoplasmic reticulum to Golgi vesicle-mediated transport"/>
    <property type="evidence" value="ECO:0007669"/>
    <property type="project" value="TreeGrafter"/>
</dbReference>
<dbReference type="PANTHER" id="PTHR10635">
    <property type="entry name" value="COATOMER SUBUNIT BETA"/>
    <property type="match status" value="1"/>
</dbReference>
<dbReference type="GO" id="GO:0006886">
    <property type="term" value="P:intracellular protein transport"/>
    <property type="evidence" value="ECO:0007669"/>
    <property type="project" value="InterPro"/>
</dbReference>
<comment type="function">
    <text evidence="10">The coatomer is a cytosolic protein complex that binds to dilysine motifs and reversibly associates with Golgi non-clathrin-coated vesicles, which further mediate biosynthetic protein transport from the ER, via the Golgi up to the trans Golgi network. Coatomer complex is required for budding from Golgi membranes, and is essential for the retrograde Golgi-to-ER transport of dilysine-tagged proteins.</text>
</comment>
<dbReference type="Pfam" id="PF01602">
    <property type="entry name" value="Adaptin_N"/>
    <property type="match status" value="1"/>
</dbReference>
<keyword evidence="3 10" id="KW-0963">Cytoplasm</keyword>
<evidence type="ECO:0000259" key="12">
    <source>
        <dbReference type="Pfam" id="PF01602"/>
    </source>
</evidence>
<keyword evidence="9 10" id="KW-0968">Cytoplasmic vesicle</keyword>
<keyword evidence="5 10" id="KW-0931">ER-Golgi transport</keyword>
<dbReference type="VEuPathDB" id="CryptoDB:Cvel_6188"/>
<dbReference type="SUPFAM" id="SSF48371">
    <property type="entry name" value="ARM repeat"/>
    <property type="match status" value="1"/>
</dbReference>
<evidence type="ECO:0000256" key="8">
    <source>
        <dbReference type="ARBA" id="ARBA00023136"/>
    </source>
</evidence>
<feature type="domain" description="Coatomer beta subunit C-terminal" evidence="13">
    <location>
        <begin position="708"/>
        <end position="846"/>
    </location>
</feature>
<dbReference type="Pfam" id="PF07718">
    <property type="entry name" value="Coatamer_beta_C"/>
    <property type="match status" value="1"/>
</dbReference>
<evidence type="ECO:0000256" key="7">
    <source>
        <dbReference type="ARBA" id="ARBA00023034"/>
    </source>
</evidence>
<dbReference type="PANTHER" id="PTHR10635:SF0">
    <property type="entry name" value="COATOMER SUBUNIT BETA"/>
    <property type="match status" value="1"/>
</dbReference>
<dbReference type="InterPro" id="IPR029446">
    <property type="entry name" value="COPB1_appendage_platform_dom"/>
</dbReference>
<dbReference type="GO" id="GO:0005198">
    <property type="term" value="F:structural molecule activity"/>
    <property type="evidence" value="ECO:0007669"/>
    <property type="project" value="InterPro"/>
</dbReference>
<evidence type="ECO:0000256" key="6">
    <source>
        <dbReference type="ARBA" id="ARBA00022927"/>
    </source>
</evidence>
<dbReference type="GO" id="GO:0030126">
    <property type="term" value="C:COPI vesicle coat"/>
    <property type="evidence" value="ECO:0007669"/>
    <property type="project" value="InterPro"/>
</dbReference>
<evidence type="ECO:0000313" key="15">
    <source>
        <dbReference type="EMBL" id="CUC09987.1"/>
    </source>
</evidence>
<feature type="region of interest" description="Disordered" evidence="11">
    <location>
        <begin position="489"/>
        <end position="519"/>
    </location>
</feature>
<evidence type="ECO:0000256" key="1">
    <source>
        <dbReference type="ARBA" id="ARBA00004255"/>
    </source>
</evidence>
<comment type="subunit">
    <text evidence="10">Oligomeric complex that consists of at least the alpha, beta, beta', gamma, delta, epsilon and zeta subunits.</text>
</comment>
<dbReference type="Gene3D" id="1.25.10.10">
    <property type="entry name" value="Leucine-rich Repeat Variant"/>
    <property type="match status" value="1"/>
</dbReference>
<feature type="domain" description="Clathrin/coatomer adaptor adaptin-like N-terminal" evidence="12">
    <location>
        <begin position="19"/>
        <end position="470"/>
    </location>
</feature>
<dbReference type="InterPro" id="IPR016024">
    <property type="entry name" value="ARM-type_fold"/>
</dbReference>
<keyword evidence="4" id="KW-0677">Repeat</keyword>
<dbReference type="InterPro" id="IPR011710">
    <property type="entry name" value="Coatomer_bsu_C"/>
</dbReference>
<dbReference type="Pfam" id="PF14806">
    <property type="entry name" value="Coatomer_b_Cpla"/>
    <property type="match status" value="1"/>
</dbReference>
<gene>
    <name evidence="15" type="ORF">Cvel_6188.t1.CR1</name>
</gene>
<evidence type="ECO:0000259" key="14">
    <source>
        <dbReference type="Pfam" id="PF14806"/>
    </source>
</evidence>
<sequence>MEYDKNCTVIINLESDKQPSAAELQKKLESSKETDKREALEHIILQMMHGEPHARLLMSVIRFVVTSNDHRIKKLLMLYWEIVDKCKPDGELKEEMILVCNALRNDLMHPNEFIRGSTLRLLCKVRYFKLLEPLVEPICRNLVHRHNYVRRNAVMCVYSLVKAFGADVIPHAPEAIEELLLVEGDLSTKRNAFLFLIHCAQERAVNYLLSVQDALPGLGDIFQLVLLELIRKVSRQKPAQKPALLRMIVSLVQNACPAVAYEGAVSLVTLSASPLALKAATQAYVTLLVGQSDNNVKLIVLDRLTDILRRHKHVLEGFVMDILRVLVCPSMDVRRKTIDIALKLVSPRNIKEVVKLLKKEVMKTMEATATSSQANTEYRRLLTRAIHASCARFPDVASSVIHLLMDFMSESDQSTTTEVVMFVRELVAKYDYLREPILQRIVESLGEIQQSRVLRTCLWLLGEFVGDGETLESALTAILTAVGPPPFLSPADLEKSKQTSAESPDDQTEGGAKSSAPKVKVTTRTVVLPDGTYGQENVYENATGDETAAEGPTGGTADGGAPLKPTAFRTLITSGDFLLSAMLAVSLAKLCLKKVMGEGQVYEIPTPRLNEVMLVVASLLKFVRDHPTGGAKSDAAVRIAQCVQAMLALLKKDAAAISRMEQFFFAKSRDTLGRVLDIEAENYEISLAEGQADTGATGEETAASDPSDLLVFRQLREVRAAADGLDDDDADLSKTVGGAGTEVDDSTVFQQRLARVQQMTGLADPVYVEAFLQVHQFDLVLELLVINRTQETLQNVNVELSTHGDLKLVDRPTAVNLAAGQSVVLKGSIKVMSTETGIVFGYVTFDAKGSTEKECLVLNEMHIDLLDYIERSWVGELAFRTMWSEFEWENKININTTMTDVGQFLQHIMKNTNMTVVGKYARPPAGISAKKEGGLQARLVGKESDDMDEYLRKVKDLPTLKRLTEGSSFFAVNLYSRSIFGEDALANLSIEKLPDGSLAGSVRIRSRTQGIALSLGDRITIVQRGSGSGAKK</sequence>
<dbReference type="PhylomeDB" id="A0A0K6S8Z4"/>
<reference evidence="15" key="1">
    <citation type="submission" date="2014-11" db="EMBL/GenBank/DDBJ databases">
        <title>Molecular phylogeny of cliff fern family Woodsiaceae with morphological implications.</title>
        <authorList>
            <person name="Shao Y.-Z."/>
            <person name="Wei R."/>
            <person name="Zhang X.-C."/>
        </authorList>
    </citation>
    <scope>NUCLEOTIDE SEQUENCE</scope>
</reference>
<evidence type="ECO:0000256" key="9">
    <source>
        <dbReference type="ARBA" id="ARBA00023329"/>
    </source>
</evidence>
<feature type="domain" description="Coatomer beta subunit appendage platform" evidence="14">
    <location>
        <begin position="852"/>
        <end position="1019"/>
    </location>
</feature>
<dbReference type="GO" id="GO:0000139">
    <property type="term" value="C:Golgi membrane"/>
    <property type="evidence" value="ECO:0007669"/>
    <property type="project" value="UniProtKB-SubCell"/>
</dbReference>
<keyword evidence="6 10" id="KW-0653">Protein transport</keyword>
<keyword evidence="8 10" id="KW-0472">Membrane</keyword>
<evidence type="ECO:0000256" key="4">
    <source>
        <dbReference type="ARBA" id="ARBA00022737"/>
    </source>
</evidence>
<evidence type="ECO:0000256" key="10">
    <source>
        <dbReference type="PIRNR" id="PIRNR005727"/>
    </source>
</evidence>
<organism evidence="15">
    <name type="scientific">Chromera velia CCMP2878</name>
    <dbReference type="NCBI Taxonomy" id="1169474"/>
    <lineage>
        <taxon>Eukaryota</taxon>
        <taxon>Sar</taxon>
        <taxon>Alveolata</taxon>
        <taxon>Colpodellida</taxon>
        <taxon>Chromeraceae</taxon>
        <taxon>Chromera</taxon>
    </lineage>
</organism>
<comment type="subcellular location">
    <subcellularLocation>
        <location evidence="10">Cytoplasm</location>
    </subcellularLocation>
    <subcellularLocation>
        <location evidence="1 10">Golgi apparatus membrane</location>
        <topology evidence="1 10">Peripheral membrane protein</topology>
        <orientation evidence="1 10">Cytoplasmic side</orientation>
    </subcellularLocation>
    <subcellularLocation>
        <location evidence="10">Cytoplasmic vesicle</location>
        <location evidence="10">COPI-coated vesicle membrane</location>
        <topology evidence="10">Peripheral membrane protein</topology>
        <orientation evidence="10">Cytoplasmic side</orientation>
    </subcellularLocation>
</comment>
<evidence type="ECO:0000256" key="3">
    <source>
        <dbReference type="ARBA" id="ARBA00022490"/>
    </source>
</evidence>
<evidence type="ECO:0000256" key="5">
    <source>
        <dbReference type="ARBA" id="ARBA00022892"/>
    </source>
</evidence>
<proteinExistence type="predicted"/>
<name>A0A0K6S8Z4_9ALVE</name>
<evidence type="ECO:0000259" key="13">
    <source>
        <dbReference type="Pfam" id="PF07718"/>
    </source>
</evidence>
<evidence type="ECO:0000256" key="2">
    <source>
        <dbReference type="ARBA" id="ARBA00022448"/>
    </source>
</evidence>
<keyword evidence="7 10" id="KW-0333">Golgi apparatus</keyword>
<dbReference type="EMBL" id="CDMZ01002201">
    <property type="protein sequence ID" value="CUC09987.1"/>
    <property type="molecule type" value="Genomic_DNA"/>
</dbReference>
<dbReference type="InterPro" id="IPR011989">
    <property type="entry name" value="ARM-like"/>
</dbReference>
<accession>A0A0K6S8Z4</accession>
<dbReference type="PIRSF" id="PIRSF005727">
    <property type="entry name" value="Coatomer_beta_subunit"/>
    <property type="match status" value="1"/>
</dbReference>
<dbReference type="InterPro" id="IPR016460">
    <property type="entry name" value="COPB1"/>
</dbReference>
<dbReference type="InterPro" id="IPR002553">
    <property type="entry name" value="Clathrin/coatomer_adapt-like_N"/>
</dbReference>
<dbReference type="GO" id="GO:0006891">
    <property type="term" value="P:intra-Golgi vesicle-mediated transport"/>
    <property type="evidence" value="ECO:0007669"/>
    <property type="project" value="TreeGrafter"/>
</dbReference>
<dbReference type="AlphaFoldDB" id="A0A0K6S8Z4"/>